<name>A0A1Z5HV26_9FIRM</name>
<dbReference type="InterPro" id="IPR015422">
    <property type="entry name" value="PyrdxlP-dep_Trfase_small"/>
</dbReference>
<dbReference type="InterPro" id="IPR016454">
    <property type="entry name" value="Cysteine_dSase"/>
</dbReference>
<dbReference type="AlphaFoldDB" id="A0A1Z5HV26"/>
<evidence type="ECO:0000256" key="5">
    <source>
        <dbReference type="ARBA" id="ARBA00023004"/>
    </source>
</evidence>
<dbReference type="GO" id="GO:0046872">
    <property type="term" value="F:metal ion binding"/>
    <property type="evidence" value="ECO:0007669"/>
    <property type="project" value="UniProtKB-KW"/>
</dbReference>
<dbReference type="OrthoDB" id="9808002at2"/>
<evidence type="ECO:0000256" key="4">
    <source>
        <dbReference type="ARBA" id="ARBA00022898"/>
    </source>
</evidence>
<protein>
    <submittedName>
        <fullName evidence="9">Class V aminotransferase</fullName>
    </submittedName>
</protein>
<dbReference type="InterPro" id="IPR000192">
    <property type="entry name" value="Aminotrans_V_dom"/>
</dbReference>
<proteinExistence type="inferred from homology"/>
<keyword evidence="3" id="KW-0479">Metal-binding</keyword>
<keyword evidence="4" id="KW-0663">Pyridoxal phosphate</keyword>
<dbReference type="InterPro" id="IPR020578">
    <property type="entry name" value="Aminotrans_V_PyrdxlP_BS"/>
</dbReference>
<evidence type="ECO:0000256" key="1">
    <source>
        <dbReference type="ARBA" id="ARBA00001933"/>
    </source>
</evidence>
<dbReference type="Gene3D" id="3.40.640.10">
    <property type="entry name" value="Type I PLP-dependent aspartate aminotransferase-like (Major domain)"/>
    <property type="match status" value="1"/>
</dbReference>
<keyword evidence="5" id="KW-0408">Iron</keyword>
<dbReference type="PIRSF" id="PIRSF005572">
    <property type="entry name" value="NifS"/>
    <property type="match status" value="1"/>
</dbReference>
<evidence type="ECO:0000313" key="10">
    <source>
        <dbReference type="Proteomes" id="UP000197032"/>
    </source>
</evidence>
<comment type="caution">
    <text evidence="9">The sequence shown here is derived from an EMBL/GenBank/DDBJ whole genome shotgun (WGS) entry which is preliminary data.</text>
</comment>
<dbReference type="PANTHER" id="PTHR11601">
    <property type="entry name" value="CYSTEINE DESULFURYLASE FAMILY MEMBER"/>
    <property type="match status" value="1"/>
</dbReference>
<comment type="cofactor">
    <cofactor evidence="1 7">
        <name>pyridoxal 5'-phosphate</name>
        <dbReference type="ChEBI" id="CHEBI:597326"/>
    </cofactor>
</comment>
<dbReference type="FunFam" id="3.40.640.10:FF:000084">
    <property type="entry name" value="IscS-like cysteine desulfurase"/>
    <property type="match status" value="1"/>
</dbReference>
<dbReference type="Proteomes" id="UP000197032">
    <property type="component" value="Unassembled WGS sequence"/>
</dbReference>
<evidence type="ECO:0000256" key="2">
    <source>
        <dbReference type="ARBA" id="ARBA00006490"/>
    </source>
</evidence>
<dbReference type="PROSITE" id="PS00595">
    <property type="entry name" value="AA_TRANSFER_CLASS_5"/>
    <property type="match status" value="1"/>
</dbReference>
<keyword evidence="10" id="KW-1185">Reference proteome</keyword>
<dbReference type="GO" id="GO:0051536">
    <property type="term" value="F:iron-sulfur cluster binding"/>
    <property type="evidence" value="ECO:0007669"/>
    <property type="project" value="UniProtKB-KW"/>
</dbReference>
<evidence type="ECO:0000256" key="6">
    <source>
        <dbReference type="ARBA" id="ARBA00023014"/>
    </source>
</evidence>
<evidence type="ECO:0000256" key="7">
    <source>
        <dbReference type="RuleBase" id="RU004504"/>
    </source>
</evidence>
<dbReference type="GO" id="GO:0008483">
    <property type="term" value="F:transaminase activity"/>
    <property type="evidence" value="ECO:0007669"/>
    <property type="project" value="UniProtKB-KW"/>
</dbReference>
<comment type="similarity">
    <text evidence="2">Belongs to the class-V pyridoxal-phosphate-dependent aminotransferase family. NifS/IscS subfamily.</text>
</comment>
<dbReference type="InterPro" id="IPR015424">
    <property type="entry name" value="PyrdxlP-dep_Trfase"/>
</dbReference>
<dbReference type="PANTHER" id="PTHR11601:SF50">
    <property type="entry name" value="CYSTEINE DESULFURASE ISCS 2-RELATED"/>
    <property type="match status" value="1"/>
</dbReference>
<organism evidence="9 10">
    <name type="scientific">Calderihabitans maritimus</name>
    <dbReference type="NCBI Taxonomy" id="1246530"/>
    <lineage>
        <taxon>Bacteria</taxon>
        <taxon>Bacillati</taxon>
        <taxon>Bacillota</taxon>
        <taxon>Clostridia</taxon>
        <taxon>Neomoorellales</taxon>
        <taxon>Calderihabitantaceae</taxon>
        <taxon>Calderihabitans</taxon>
    </lineage>
</organism>
<reference evidence="10" key="1">
    <citation type="journal article" date="2017" name="Appl. Environ. Microbiol.">
        <title>Genomic analysis of Calderihabitans maritimus KKC1, a thermophilic hydrogenogenic carboxydotrophic bacterium isolated from marine sediment.</title>
        <authorList>
            <person name="Omae K."/>
            <person name="Yoneda Y."/>
            <person name="Fukuyama Y."/>
            <person name="Yoshida T."/>
            <person name="Sako Y."/>
        </authorList>
    </citation>
    <scope>NUCLEOTIDE SEQUENCE [LARGE SCALE GENOMIC DNA]</scope>
    <source>
        <strain evidence="10">KKC1</strain>
    </source>
</reference>
<accession>A0A1Z5HV26</accession>
<dbReference type="SUPFAM" id="SSF53383">
    <property type="entry name" value="PLP-dependent transferases"/>
    <property type="match status" value="1"/>
</dbReference>
<evidence type="ECO:0000256" key="3">
    <source>
        <dbReference type="ARBA" id="ARBA00022723"/>
    </source>
</evidence>
<keyword evidence="9" id="KW-0808">Transferase</keyword>
<dbReference type="Pfam" id="PF00266">
    <property type="entry name" value="Aminotran_5"/>
    <property type="match status" value="1"/>
</dbReference>
<feature type="domain" description="Aminotransferase class V" evidence="8">
    <location>
        <begin position="4"/>
        <end position="367"/>
    </location>
</feature>
<sequence>MREIYLDNSATTRVDPLVVEEMSRVMLENYGNPSSPHGLGVRAEKALSRARRQVASVLQVKPEEIYFTSGGTEANNWAIRGTAYQRRGRGRHLITSAIEHASVLHVFKELEKEGFEVTYLPVNQDGLVEPDTLEKALRPDTILVSIMYVNNEIGSVQPLESYSSILKEREGIVFHVDAVQGFGKLPIHPRDFFIDLLTISAHKLHGPKGVGALYVRDALQIKSLLVGGEQEGNRRAGTENVPGIVGLGKAAELAARRMEEKGDYLSRLKERLVRGLLKIPGTHFNSPGGAKGCPHILNVWFEGIDRGEVLVHMLENRGIYVSTRSACHSRRANPSHVLQAMKKKDEALTGAIRISLSYQNTEEEMEAAAEGITEAVKEFRELKGAG</sequence>
<evidence type="ECO:0000313" key="9">
    <source>
        <dbReference type="EMBL" id="GAW93362.1"/>
    </source>
</evidence>
<keyword evidence="6" id="KW-0411">Iron-sulfur</keyword>
<dbReference type="RefSeq" id="WP_088554518.1">
    <property type="nucleotide sequence ID" value="NZ_BDGJ01000126.1"/>
</dbReference>
<dbReference type="EMBL" id="BDGJ01000126">
    <property type="protein sequence ID" value="GAW93362.1"/>
    <property type="molecule type" value="Genomic_DNA"/>
</dbReference>
<dbReference type="InterPro" id="IPR015421">
    <property type="entry name" value="PyrdxlP-dep_Trfase_major"/>
</dbReference>
<gene>
    <name evidence="9" type="ORF">KKC1_24990</name>
</gene>
<dbReference type="GO" id="GO:0031071">
    <property type="term" value="F:cysteine desulfurase activity"/>
    <property type="evidence" value="ECO:0007669"/>
    <property type="project" value="UniProtKB-ARBA"/>
</dbReference>
<evidence type="ECO:0000259" key="8">
    <source>
        <dbReference type="Pfam" id="PF00266"/>
    </source>
</evidence>
<dbReference type="Gene3D" id="3.90.1150.10">
    <property type="entry name" value="Aspartate Aminotransferase, domain 1"/>
    <property type="match status" value="1"/>
</dbReference>
<dbReference type="Gene3D" id="1.10.260.50">
    <property type="match status" value="1"/>
</dbReference>
<keyword evidence="9" id="KW-0032">Aminotransferase</keyword>